<feature type="signal peptide" evidence="1">
    <location>
        <begin position="1"/>
        <end position="18"/>
    </location>
</feature>
<dbReference type="AlphaFoldDB" id="A0A6I2KWU0"/>
<proteinExistence type="predicted"/>
<sequence>MSWGGIVAAVLAAGALFAAEQAYEAHLIAKGDTAGAARVQGRWEKREATIKADAERMAAADTARARAETAALQSKFNQLAGRQQKDRVDHEIATKIAVAAALAGTERLSIAIAPDPAHAVPEGGEGQGAGSGAGAAREARADVLPEVAAAVLGFAGDYGQLVRDYNAVVERFDAARAVCNGE</sequence>
<dbReference type="EMBL" id="WKJK01000001">
    <property type="protein sequence ID" value="MRW88884.1"/>
    <property type="molecule type" value="Genomic_DNA"/>
</dbReference>
<evidence type="ECO:0000313" key="3">
    <source>
        <dbReference type="Proteomes" id="UP000433309"/>
    </source>
</evidence>
<reference evidence="2 3" key="1">
    <citation type="submission" date="2019-11" db="EMBL/GenBank/DDBJ databases">
        <title>Novel species isolated from a subtropical stream in China.</title>
        <authorList>
            <person name="Lu H."/>
        </authorList>
    </citation>
    <scope>NUCLEOTIDE SEQUENCE [LARGE SCALE GENOMIC DNA]</scope>
    <source>
        <strain evidence="2 3">FT80W</strain>
    </source>
</reference>
<organism evidence="2 3">
    <name type="scientific">Duganella guangzhouensis</name>
    <dbReference type="NCBI Taxonomy" id="2666084"/>
    <lineage>
        <taxon>Bacteria</taxon>
        <taxon>Pseudomonadati</taxon>
        <taxon>Pseudomonadota</taxon>
        <taxon>Betaproteobacteria</taxon>
        <taxon>Burkholderiales</taxon>
        <taxon>Oxalobacteraceae</taxon>
        <taxon>Telluria group</taxon>
        <taxon>Duganella</taxon>
    </lineage>
</organism>
<name>A0A6I2KWU0_9BURK</name>
<evidence type="ECO:0000256" key="1">
    <source>
        <dbReference type="SAM" id="SignalP"/>
    </source>
</evidence>
<comment type="caution">
    <text evidence="2">The sequence shown here is derived from an EMBL/GenBank/DDBJ whole genome shotgun (WGS) entry which is preliminary data.</text>
</comment>
<feature type="chain" id="PRO_5026352716" description="DUF2514 family protein" evidence="1">
    <location>
        <begin position="19"/>
        <end position="182"/>
    </location>
</feature>
<keyword evidence="3" id="KW-1185">Reference proteome</keyword>
<keyword evidence="1" id="KW-0732">Signal</keyword>
<accession>A0A6I2KWU0</accession>
<evidence type="ECO:0000313" key="2">
    <source>
        <dbReference type="EMBL" id="MRW88884.1"/>
    </source>
</evidence>
<protein>
    <recommendedName>
        <fullName evidence="4">DUF2514 family protein</fullName>
    </recommendedName>
</protein>
<evidence type="ECO:0008006" key="4">
    <source>
        <dbReference type="Google" id="ProtNLM"/>
    </source>
</evidence>
<dbReference type="RefSeq" id="WP_154372826.1">
    <property type="nucleotide sequence ID" value="NZ_WKJK01000001.1"/>
</dbReference>
<gene>
    <name evidence="2" type="ORF">GJ699_02680</name>
</gene>
<dbReference type="Proteomes" id="UP000433309">
    <property type="component" value="Unassembled WGS sequence"/>
</dbReference>